<dbReference type="Proteomes" id="UP000813463">
    <property type="component" value="Chromosome 5"/>
</dbReference>
<proteinExistence type="predicted"/>
<gene>
    <name evidence="3" type="primary">LOC110793818</name>
</gene>
<organism evidence="2 3">
    <name type="scientific">Spinacia oleracea</name>
    <name type="common">Spinach</name>
    <dbReference type="NCBI Taxonomy" id="3562"/>
    <lineage>
        <taxon>Eukaryota</taxon>
        <taxon>Viridiplantae</taxon>
        <taxon>Streptophyta</taxon>
        <taxon>Embryophyta</taxon>
        <taxon>Tracheophyta</taxon>
        <taxon>Spermatophyta</taxon>
        <taxon>Magnoliopsida</taxon>
        <taxon>eudicotyledons</taxon>
        <taxon>Gunneridae</taxon>
        <taxon>Pentapetalae</taxon>
        <taxon>Caryophyllales</taxon>
        <taxon>Chenopodiaceae</taxon>
        <taxon>Chenopodioideae</taxon>
        <taxon>Anserineae</taxon>
        <taxon>Spinacia</taxon>
    </lineage>
</organism>
<name>A0A9R0IS21_SPIOL</name>
<dbReference type="Pfam" id="PF00085">
    <property type="entry name" value="Thioredoxin"/>
    <property type="match status" value="1"/>
</dbReference>
<dbReference type="InterPro" id="IPR036249">
    <property type="entry name" value="Thioredoxin-like_sf"/>
</dbReference>
<dbReference type="GeneID" id="110793818"/>
<evidence type="ECO:0000313" key="2">
    <source>
        <dbReference type="Proteomes" id="UP000813463"/>
    </source>
</evidence>
<dbReference type="RefSeq" id="XP_021854437.1">
    <property type="nucleotide sequence ID" value="XM_021998745.2"/>
</dbReference>
<dbReference type="PROSITE" id="PS51352">
    <property type="entry name" value="THIOREDOXIN_2"/>
    <property type="match status" value="1"/>
</dbReference>
<protein>
    <submittedName>
        <fullName evidence="3">Thioredoxin-like 4, chloroplastic isoform X1</fullName>
    </submittedName>
</protein>
<dbReference type="GO" id="GO:0009507">
    <property type="term" value="C:chloroplast"/>
    <property type="evidence" value="ECO:0007669"/>
    <property type="project" value="TreeGrafter"/>
</dbReference>
<keyword evidence="2" id="KW-1185">Reference proteome</keyword>
<dbReference type="SUPFAM" id="SSF52833">
    <property type="entry name" value="Thioredoxin-like"/>
    <property type="match status" value="1"/>
</dbReference>
<dbReference type="OrthoDB" id="10263751at2759"/>
<accession>A0A9R0IS21</accession>
<dbReference type="KEGG" id="soe:110793818"/>
<sequence>MTIVGSTLGRCYNCCTYKSPIHLRNYYNEQLDFRTSSMLVLRPRNPAIFNGFVGVVSMINGSSVKQHSLKSVAYENQDDVLDEEDEEEGLCPVECVREFKTDEEFSRILEKAKKKNTLVVVDFYRTSCGSCKYIEKGFSKLCKASGSDDVPVIFLKHNVIDEYDEQSEVADRLRIKTVPLFHFYKNGVLLEAFPTRDKERVTEAIYKYSSMSSPAPQESTN</sequence>
<dbReference type="Gene3D" id="3.40.30.10">
    <property type="entry name" value="Glutaredoxin"/>
    <property type="match status" value="1"/>
</dbReference>
<dbReference type="InterPro" id="IPR044176">
    <property type="entry name" value="TRL4_chloroplastic"/>
</dbReference>
<reference evidence="3" key="2">
    <citation type="submission" date="2025-08" db="UniProtKB">
        <authorList>
            <consortium name="RefSeq"/>
        </authorList>
    </citation>
    <scope>IDENTIFICATION</scope>
    <source>
        <tissue evidence="3">Leaf</tissue>
    </source>
</reference>
<evidence type="ECO:0000313" key="3">
    <source>
        <dbReference type="RefSeq" id="XP_021854437.1"/>
    </source>
</evidence>
<reference evidence="2" key="1">
    <citation type="journal article" date="2021" name="Nat. Commun.">
        <title>Genomic analyses provide insights into spinach domestication and the genetic basis of agronomic traits.</title>
        <authorList>
            <person name="Cai X."/>
            <person name="Sun X."/>
            <person name="Xu C."/>
            <person name="Sun H."/>
            <person name="Wang X."/>
            <person name="Ge C."/>
            <person name="Zhang Z."/>
            <person name="Wang Q."/>
            <person name="Fei Z."/>
            <person name="Jiao C."/>
            <person name="Wang Q."/>
        </authorList>
    </citation>
    <scope>NUCLEOTIDE SEQUENCE [LARGE SCALE GENOMIC DNA]</scope>
    <source>
        <strain evidence="2">cv. Varoflay</strain>
    </source>
</reference>
<dbReference type="InterPro" id="IPR013766">
    <property type="entry name" value="Thioredoxin_domain"/>
</dbReference>
<dbReference type="CDD" id="cd02947">
    <property type="entry name" value="TRX_family"/>
    <property type="match status" value="1"/>
</dbReference>
<dbReference type="PANTHER" id="PTHR47912:SF1">
    <property type="entry name" value="THIOREDOXIN-LIKE 4, CHLOROPLASTIC"/>
    <property type="match status" value="1"/>
</dbReference>
<evidence type="ECO:0000259" key="1">
    <source>
        <dbReference type="PROSITE" id="PS51352"/>
    </source>
</evidence>
<dbReference type="AlphaFoldDB" id="A0A9R0IS21"/>
<feature type="domain" description="Thioredoxin" evidence="1">
    <location>
        <begin position="58"/>
        <end position="210"/>
    </location>
</feature>
<dbReference type="PANTHER" id="PTHR47912">
    <property type="entry name" value="THIOREDOXIN-LIKE 4, CHLOROPLASTIC"/>
    <property type="match status" value="1"/>
</dbReference>